<accession>A0A1Y3P5B6</accession>
<dbReference type="AlphaFoldDB" id="A0A1Y3P5B6"/>
<sequence>MAMLIPNLSAVLIPGISAAGFSLGEDFSSIKEKIGTVDWYESNACIDKVLVNSAGWVGVRSKVGAAIGLDKTVESFSYRNDLVSLDFGDAKKLYRIVVGKGYQGKFKSVMPGDDLLLLSDSHELDFNDMDDDFLIIENGRYIEGISFITDYRASLEHAPIQEIEYISIHDWSFR</sequence>
<evidence type="ECO:0000313" key="2">
    <source>
        <dbReference type="Proteomes" id="UP000195440"/>
    </source>
</evidence>
<gene>
    <name evidence="1" type="ORF">AUC60_20040</name>
</gene>
<name>A0A1Y3P5B6_9PSED</name>
<dbReference type="OrthoDB" id="6872858at2"/>
<dbReference type="Proteomes" id="UP000195440">
    <property type="component" value="Unassembled WGS sequence"/>
</dbReference>
<proteinExistence type="predicted"/>
<reference evidence="1 2" key="1">
    <citation type="journal article" date="2017" name="Syst. Appl. Microbiol.">
        <title>Pseudomonas caspiana sp. nov., a citrus pathogen in the Pseudomonas syringae phylogenetic group.</title>
        <authorList>
            <person name="Busquets A."/>
            <person name="Gomila M."/>
            <person name="Beiki F."/>
            <person name="Mulet M."/>
            <person name="Rahimian H."/>
            <person name="Garcia-Valdes E."/>
            <person name="Lalucat J."/>
        </authorList>
    </citation>
    <scope>NUCLEOTIDE SEQUENCE [LARGE SCALE GENOMIC DNA]</scope>
    <source>
        <strain evidence="1 2">FBF102</strain>
    </source>
</reference>
<comment type="caution">
    <text evidence="1">The sequence shown here is derived from an EMBL/GenBank/DDBJ whole genome shotgun (WGS) entry which is preliminary data.</text>
</comment>
<keyword evidence="2" id="KW-1185">Reference proteome</keyword>
<protein>
    <submittedName>
        <fullName evidence="1">Uncharacterized protein</fullName>
    </submittedName>
</protein>
<dbReference type="RefSeq" id="WP_087271778.1">
    <property type="nucleotide sequence ID" value="NZ_JBJGBV010000029.1"/>
</dbReference>
<organism evidence="1 2">
    <name type="scientific">Pseudomonas caspiana</name>
    <dbReference type="NCBI Taxonomy" id="1451454"/>
    <lineage>
        <taxon>Bacteria</taxon>
        <taxon>Pseudomonadati</taxon>
        <taxon>Pseudomonadota</taxon>
        <taxon>Gammaproteobacteria</taxon>
        <taxon>Pseudomonadales</taxon>
        <taxon>Pseudomonadaceae</taxon>
        <taxon>Pseudomonas</taxon>
    </lineage>
</organism>
<dbReference type="EMBL" id="LOHF01000020">
    <property type="protein sequence ID" value="OUM71984.1"/>
    <property type="molecule type" value="Genomic_DNA"/>
</dbReference>
<evidence type="ECO:0000313" key="1">
    <source>
        <dbReference type="EMBL" id="OUM71984.1"/>
    </source>
</evidence>